<evidence type="ECO:0000313" key="2">
    <source>
        <dbReference type="Proteomes" id="UP000610960"/>
    </source>
</evidence>
<keyword evidence="2" id="KW-1185">Reference proteome</keyword>
<dbReference type="RefSeq" id="WP_188596058.1">
    <property type="nucleotide sequence ID" value="NZ_BMNL01000002.1"/>
</dbReference>
<reference evidence="1" key="1">
    <citation type="journal article" date="2014" name="Int. J. Syst. Evol. Microbiol.">
        <title>Complete genome sequence of Corynebacterium casei LMG S-19264T (=DSM 44701T), isolated from a smear-ripened cheese.</title>
        <authorList>
            <consortium name="US DOE Joint Genome Institute (JGI-PGF)"/>
            <person name="Walter F."/>
            <person name="Albersmeier A."/>
            <person name="Kalinowski J."/>
            <person name="Ruckert C."/>
        </authorList>
    </citation>
    <scope>NUCLEOTIDE SEQUENCE</scope>
    <source>
        <strain evidence="1">JCM 10088</strain>
    </source>
</reference>
<dbReference type="Proteomes" id="UP000610960">
    <property type="component" value="Unassembled WGS sequence"/>
</dbReference>
<organism evidence="1 2">
    <name type="scientific">Thermocladium modestius</name>
    <dbReference type="NCBI Taxonomy" id="62609"/>
    <lineage>
        <taxon>Archaea</taxon>
        <taxon>Thermoproteota</taxon>
        <taxon>Thermoprotei</taxon>
        <taxon>Thermoproteales</taxon>
        <taxon>Thermoproteaceae</taxon>
        <taxon>Thermocladium</taxon>
    </lineage>
</organism>
<proteinExistence type="predicted"/>
<accession>A0A830GUE2</accession>
<gene>
    <name evidence="1" type="ORF">GCM10007981_06840</name>
</gene>
<dbReference type="AlphaFoldDB" id="A0A830GUE2"/>
<dbReference type="EMBL" id="BMNL01000002">
    <property type="protein sequence ID" value="GGP20106.1"/>
    <property type="molecule type" value="Genomic_DNA"/>
</dbReference>
<sequence>MQVPNELSLLRSNDPLLIVAAPTTHDSLLAFSFLLSRYVAGLETHLTFASSAVSRRVSELVSSYGGSILIGLENNVPNLSFSGSSVLYITDSVDKYRIASSSNVQIREWMQAWSLTGIGDKIATLAVVGKILDDGPPHDALKRLQGIDRNVILSNVPASISISGSDAGLGLWPLIMGATAVDGPPMAALQALLNSLPNGFGSAYLDYLLVPSPWLGGVNLTKLYLLAEAHMAMNAAETEEGKMPRLPLRALMNAWSSPSILGEEANKLVGQYVQEVRGLVSKILSSISKAHQYEFAIDDNLVLMHRACQVLSYLDRKYAVRLVARSKAAKIVCVPGNAKPPSDDRPFYKGARYLRMVEPQ</sequence>
<evidence type="ECO:0000313" key="1">
    <source>
        <dbReference type="EMBL" id="GGP20106.1"/>
    </source>
</evidence>
<protein>
    <submittedName>
        <fullName evidence="1">Uncharacterized protein</fullName>
    </submittedName>
</protein>
<name>A0A830GUE2_9CREN</name>
<comment type="caution">
    <text evidence="1">The sequence shown here is derived from an EMBL/GenBank/DDBJ whole genome shotgun (WGS) entry which is preliminary data.</text>
</comment>
<reference evidence="1" key="2">
    <citation type="submission" date="2020-09" db="EMBL/GenBank/DDBJ databases">
        <authorList>
            <person name="Sun Q."/>
            <person name="Ohkuma M."/>
        </authorList>
    </citation>
    <scope>NUCLEOTIDE SEQUENCE</scope>
    <source>
        <strain evidence="1">JCM 10088</strain>
    </source>
</reference>